<evidence type="ECO:0000256" key="2">
    <source>
        <dbReference type="ARBA" id="ARBA00008610"/>
    </source>
</evidence>
<feature type="domain" description="ABC transporter substrate-binding protein PnrA-like" evidence="9">
    <location>
        <begin position="58"/>
        <end position="365"/>
    </location>
</feature>
<dbReference type="InterPro" id="IPR028082">
    <property type="entry name" value="Peripla_BP_I"/>
</dbReference>
<reference evidence="10 11" key="1">
    <citation type="journal article" date="2017" name="Int. J. Syst. Evol. Microbiol.">
        <title>Solibacillus kalamii sp. nov., isolated from a high-efficiency particulate arrestance filter system used in the International Space Station.</title>
        <authorList>
            <person name="Checinska Sielaff A."/>
            <person name="Kumar R.M."/>
            <person name="Pal D."/>
            <person name="Mayilraj S."/>
            <person name="Venkateswaran K."/>
        </authorList>
    </citation>
    <scope>NUCLEOTIDE SEQUENCE [LARGE SCALE GENOMIC DNA]</scope>
    <source>
        <strain evidence="10 11">ISSFR-015</strain>
    </source>
</reference>
<evidence type="ECO:0000259" key="9">
    <source>
        <dbReference type="Pfam" id="PF02608"/>
    </source>
</evidence>
<protein>
    <submittedName>
        <fullName evidence="10">BMP family ABC transporter substrate-binding protein</fullName>
    </submittedName>
</protein>
<keyword evidence="5" id="KW-0472">Membrane</keyword>
<proteinExistence type="inferred from homology"/>
<evidence type="ECO:0000256" key="5">
    <source>
        <dbReference type="ARBA" id="ARBA00023136"/>
    </source>
</evidence>
<keyword evidence="3" id="KW-1003">Cell membrane</keyword>
<evidence type="ECO:0000313" key="10">
    <source>
        <dbReference type="EMBL" id="OUZ40411.1"/>
    </source>
</evidence>
<dbReference type="PROSITE" id="PS51257">
    <property type="entry name" value="PROKAR_LIPOPROTEIN"/>
    <property type="match status" value="1"/>
</dbReference>
<dbReference type="Proteomes" id="UP000196594">
    <property type="component" value="Unassembled WGS sequence"/>
</dbReference>
<feature type="signal peptide" evidence="8">
    <location>
        <begin position="1"/>
        <end position="21"/>
    </location>
</feature>
<evidence type="ECO:0000256" key="7">
    <source>
        <dbReference type="SAM" id="MobiDB-lite"/>
    </source>
</evidence>
<dbReference type="InterPro" id="IPR050957">
    <property type="entry name" value="BMP_lipoprotein"/>
</dbReference>
<dbReference type="Gene3D" id="3.40.50.2300">
    <property type="match status" value="2"/>
</dbReference>
<dbReference type="PANTHER" id="PTHR34296">
    <property type="entry name" value="TRANSCRIPTIONAL ACTIVATOR PROTEIN MED"/>
    <property type="match status" value="1"/>
</dbReference>
<evidence type="ECO:0000313" key="11">
    <source>
        <dbReference type="Proteomes" id="UP000196594"/>
    </source>
</evidence>
<evidence type="ECO:0000256" key="3">
    <source>
        <dbReference type="ARBA" id="ARBA00022475"/>
    </source>
</evidence>
<keyword evidence="6" id="KW-0449">Lipoprotein</keyword>
<comment type="subcellular location">
    <subcellularLocation>
        <location evidence="1">Cell membrane</location>
        <topology evidence="1">Lipid-anchor</topology>
    </subcellularLocation>
</comment>
<dbReference type="RefSeq" id="WP_008403211.1">
    <property type="nucleotide sequence ID" value="NZ_JAFBEY010000002.1"/>
</dbReference>
<dbReference type="CDD" id="cd06354">
    <property type="entry name" value="PBP1_PrnA-like"/>
    <property type="match status" value="1"/>
</dbReference>
<evidence type="ECO:0000256" key="6">
    <source>
        <dbReference type="ARBA" id="ARBA00023288"/>
    </source>
</evidence>
<keyword evidence="4 8" id="KW-0732">Signal</keyword>
<accession>A0ABX3ZLV3</accession>
<evidence type="ECO:0000256" key="8">
    <source>
        <dbReference type="SAM" id="SignalP"/>
    </source>
</evidence>
<dbReference type="EMBL" id="NHNT01000001">
    <property type="protein sequence ID" value="OUZ40411.1"/>
    <property type="molecule type" value="Genomic_DNA"/>
</dbReference>
<dbReference type="PANTHER" id="PTHR34296:SF2">
    <property type="entry name" value="ABC TRANSPORTER GUANOSINE-BINDING PROTEIN NUPN"/>
    <property type="match status" value="1"/>
</dbReference>
<evidence type="ECO:0000256" key="1">
    <source>
        <dbReference type="ARBA" id="ARBA00004193"/>
    </source>
</evidence>
<dbReference type="Pfam" id="PF02608">
    <property type="entry name" value="Bmp"/>
    <property type="match status" value="1"/>
</dbReference>
<dbReference type="SUPFAM" id="SSF53822">
    <property type="entry name" value="Periplasmic binding protein-like I"/>
    <property type="match status" value="1"/>
</dbReference>
<keyword evidence="11" id="KW-1185">Reference proteome</keyword>
<evidence type="ECO:0000256" key="4">
    <source>
        <dbReference type="ARBA" id="ARBA00022729"/>
    </source>
</evidence>
<feature type="chain" id="PRO_5045225533" evidence="8">
    <location>
        <begin position="22"/>
        <end position="370"/>
    </location>
</feature>
<name>A0ABX3ZLV3_9BACL</name>
<sequence>MKKRKFGLLISSVVATGAILAACGTDDEGTDSKDTSKNDSTSGSETSTDAGSGDFSIAMVTDVGGVDDKSFNQSAWEGVQQFGADNGLSKGEGGFDYLQSQSDADYNTNLNNLLRRDFDLVFGVGFMMGDAIEEIANDNPDAQLALIDAEVEADNVANILFKEQEGAFLAGVVAASMSESGKIGFVGGVDIPVINRFHAGFIEGAKAVNPDIEIQVNYTGVFDDASKGKIAANSMYSSGVDIIFHAAGGTGNGVFSEAKERKAKDKDANVWVIGVDADQYAEGQVDDSTNITLTSMLKGVNNAVVDIATKAKNGEFPGGETTVYGLAEDGVGLADSRGAIPQEVLDKVEEYKEKIASGEIKVSEEKPKDK</sequence>
<organism evidence="10 11">
    <name type="scientific">Solibacillus kalamii</name>
    <dbReference type="NCBI Taxonomy" id="1748298"/>
    <lineage>
        <taxon>Bacteria</taxon>
        <taxon>Bacillati</taxon>
        <taxon>Bacillota</taxon>
        <taxon>Bacilli</taxon>
        <taxon>Bacillales</taxon>
        <taxon>Caryophanaceae</taxon>
        <taxon>Solibacillus</taxon>
    </lineage>
</organism>
<dbReference type="InterPro" id="IPR003760">
    <property type="entry name" value="PnrA-like"/>
</dbReference>
<gene>
    <name evidence="10" type="ORF">CBM15_00715</name>
</gene>
<comment type="caution">
    <text evidence="10">The sequence shown here is derived from an EMBL/GenBank/DDBJ whole genome shotgun (WGS) entry which is preliminary data.</text>
</comment>
<feature type="region of interest" description="Disordered" evidence="7">
    <location>
        <begin position="25"/>
        <end position="53"/>
    </location>
</feature>
<comment type="similarity">
    <text evidence="2">Belongs to the BMP lipoprotein family.</text>
</comment>